<dbReference type="GO" id="GO:0008967">
    <property type="term" value="F:phosphoglycolate phosphatase activity"/>
    <property type="evidence" value="ECO:0007669"/>
    <property type="project" value="TreeGrafter"/>
</dbReference>
<dbReference type="PANTHER" id="PTHR43434:SF23">
    <property type="entry name" value="PHOSPHOGLYCOLATE PHOSPHATASE"/>
    <property type="match status" value="1"/>
</dbReference>
<dbReference type="AlphaFoldDB" id="A0A317MT41"/>
<organism evidence="5 6">
    <name type="scientific">Plasticicumulans acidivorans</name>
    <dbReference type="NCBI Taxonomy" id="886464"/>
    <lineage>
        <taxon>Bacteria</taxon>
        <taxon>Pseudomonadati</taxon>
        <taxon>Pseudomonadota</taxon>
        <taxon>Gammaproteobacteria</taxon>
        <taxon>Candidatus Competibacteraceae</taxon>
        <taxon>Plasticicumulans</taxon>
    </lineage>
</organism>
<keyword evidence="3" id="KW-0460">Magnesium</keyword>
<evidence type="ECO:0000256" key="1">
    <source>
        <dbReference type="ARBA" id="ARBA00022723"/>
    </source>
</evidence>
<dbReference type="InterPro" id="IPR023214">
    <property type="entry name" value="HAD_sf"/>
</dbReference>
<evidence type="ECO:0000256" key="2">
    <source>
        <dbReference type="ARBA" id="ARBA00022801"/>
    </source>
</evidence>
<dbReference type="Proteomes" id="UP000246569">
    <property type="component" value="Unassembled WGS sequence"/>
</dbReference>
<dbReference type="FunFam" id="3.40.50.1000:FF:000022">
    <property type="entry name" value="Phosphoglycolate phosphatase"/>
    <property type="match status" value="1"/>
</dbReference>
<sequence length="220" mass="24402">MDIQCVLFDLDGTLLDTAPDLVGALNRLRTEENLETLPYLSLRNVASHGTNALLHAAFDIRPGAPDFDRLRARYLGFYREGLALHTALYPGVPETLEGLAKRGVHWGIVTNKPGWLAVPLIEAMGLSTEAIVIVSGDTLPVRKPDPAPLRYACEQAGLDPHTCCYVGDAERDIAAGRRAGMYTLVARYGYIERYEQPERWFADGLLDQPLDLLPWLDTRT</sequence>
<accession>A0A317MT41</accession>
<dbReference type="Gene3D" id="3.40.50.1000">
    <property type="entry name" value="HAD superfamily/HAD-like"/>
    <property type="match status" value="1"/>
</dbReference>
<dbReference type="RefSeq" id="WP_110019536.1">
    <property type="nucleotide sequence ID" value="NZ_QGTJ01000010.1"/>
</dbReference>
<keyword evidence="6" id="KW-1185">Reference proteome</keyword>
<evidence type="ECO:0000313" key="5">
    <source>
        <dbReference type="EMBL" id="PWV59478.1"/>
    </source>
</evidence>
<dbReference type="NCBIfam" id="TIGR01509">
    <property type="entry name" value="HAD-SF-IA-v3"/>
    <property type="match status" value="1"/>
</dbReference>
<dbReference type="EMBL" id="QGTJ01000010">
    <property type="protein sequence ID" value="PWV59478.1"/>
    <property type="molecule type" value="Genomic_DNA"/>
</dbReference>
<dbReference type="InterPro" id="IPR050155">
    <property type="entry name" value="HAD-like_hydrolase_sf"/>
</dbReference>
<dbReference type="NCBIfam" id="TIGR01549">
    <property type="entry name" value="HAD-SF-IA-v1"/>
    <property type="match status" value="1"/>
</dbReference>
<dbReference type="OrthoDB" id="9776368at2"/>
<dbReference type="GO" id="GO:0046872">
    <property type="term" value="F:metal ion binding"/>
    <property type="evidence" value="ECO:0007669"/>
    <property type="project" value="UniProtKB-KW"/>
</dbReference>
<evidence type="ECO:0000256" key="4">
    <source>
        <dbReference type="ARBA" id="ARBA00023277"/>
    </source>
</evidence>
<dbReference type="InterPro" id="IPR041492">
    <property type="entry name" value="HAD_2"/>
</dbReference>
<keyword evidence="2" id="KW-0378">Hydrolase</keyword>
<dbReference type="GO" id="GO:0006281">
    <property type="term" value="P:DNA repair"/>
    <property type="evidence" value="ECO:0007669"/>
    <property type="project" value="TreeGrafter"/>
</dbReference>
<dbReference type="SFLD" id="SFLDG01129">
    <property type="entry name" value="C1.5:_HAD__Beta-PGM__Phosphata"/>
    <property type="match status" value="1"/>
</dbReference>
<dbReference type="SFLD" id="SFLDG01135">
    <property type="entry name" value="C1.5.6:_HAD__Beta-PGM__Phospha"/>
    <property type="match status" value="1"/>
</dbReference>
<dbReference type="PANTHER" id="PTHR43434">
    <property type="entry name" value="PHOSPHOGLYCOLATE PHOSPHATASE"/>
    <property type="match status" value="1"/>
</dbReference>
<evidence type="ECO:0000256" key="3">
    <source>
        <dbReference type="ARBA" id="ARBA00022842"/>
    </source>
</evidence>
<reference evidence="5 6" key="1">
    <citation type="submission" date="2018-05" db="EMBL/GenBank/DDBJ databases">
        <title>Genomic Encyclopedia of Type Strains, Phase IV (KMG-IV): sequencing the most valuable type-strain genomes for metagenomic binning, comparative biology and taxonomic classification.</title>
        <authorList>
            <person name="Goeker M."/>
        </authorList>
    </citation>
    <scope>NUCLEOTIDE SEQUENCE [LARGE SCALE GENOMIC DNA]</scope>
    <source>
        <strain evidence="5 6">DSM 23606</strain>
    </source>
</reference>
<proteinExistence type="predicted"/>
<dbReference type="SFLD" id="SFLDS00003">
    <property type="entry name" value="Haloacid_Dehalogenase"/>
    <property type="match status" value="1"/>
</dbReference>
<evidence type="ECO:0000313" key="6">
    <source>
        <dbReference type="Proteomes" id="UP000246569"/>
    </source>
</evidence>
<dbReference type="InterPro" id="IPR006439">
    <property type="entry name" value="HAD-SF_hydro_IA"/>
</dbReference>
<comment type="caution">
    <text evidence="5">The sequence shown here is derived from an EMBL/GenBank/DDBJ whole genome shotgun (WGS) entry which is preliminary data.</text>
</comment>
<dbReference type="InterPro" id="IPR036412">
    <property type="entry name" value="HAD-like_sf"/>
</dbReference>
<protein>
    <submittedName>
        <fullName evidence="5">Phosphoglycolate phosphatase</fullName>
    </submittedName>
</protein>
<gene>
    <name evidence="5" type="ORF">C7443_11023</name>
</gene>
<dbReference type="SUPFAM" id="SSF56784">
    <property type="entry name" value="HAD-like"/>
    <property type="match status" value="1"/>
</dbReference>
<dbReference type="PRINTS" id="PR00413">
    <property type="entry name" value="HADHALOGNASE"/>
</dbReference>
<dbReference type="InterPro" id="IPR023198">
    <property type="entry name" value="PGP-like_dom2"/>
</dbReference>
<keyword evidence="1" id="KW-0479">Metal-binding</keyword>
<dbReference type="Gene3D" id="1.10.150.240">
    <property type="entry name" value="Putative phosphatase, domain 2"/>
    <property type="match status" value="1"/>
</dbReference>
<dbReference type="Pfam" id="PF13419">
    <property type="entry name" value="HAD_2"/>
    <property type="match status" value="1"/>
</dbReference>
<name>A0A317MT41_9GAMM</name>
<keyword evidence="4" id="KW-0119">Carbohydrate metabolism</keyword>
<dbReference type="GO" id="GO:0005829">
    <property type="term" value="C:cytosol"/>
    <property type="evidence" value="ECO:0007669"/>
    <property type="project" value="TreeGrafter"/>
</dbReference>